<organism evidence="2 3">
    <name type="scientific">Desulfonatronum thiosulfatophilum</name>
    <dbReference type="NCBI Taxonomy" id="617002"/>
    <lineage>
        <taxon>Bacteria</taxon>
        <taxon>Pseudomonadati</taxon>
        <taxon>Thermodesulfobacteriota</taxon>
        <taxon>Desulfovibrionia</taxon>
        <taxon>Desulfovibrionales</taxon>
        <taxon>Desulfonatronaceae</taxon>
        <taxon>Desulfonatronum</taxon>
    </lineage>
</organism>
<dbReference type="Gene3D" id="3.30.700.10">
    <property type="entry name" value="Glycoprotein, Type 4 Pilin"/>
    <property type="match status" value="1"/>
</dbReference>
<sequence length="120" mass="12317">MEKKDIKKAQGGFTLIEIIAVLVILGILAAVAVPRYMDLQTAALERSLDGAIAAGQSRMSIAYANLILGGNVSPTVAQVAAEAACGTAITGDFSVACAETGVITASKNNATKSYTWAMPN</sequence>
<feature type="transmembrane region" description="Helical" evidence="1">
    <location>
        <begin position="12"/>
        <end position="33"/>
    </location>
</feature>
<evidence type="ECO:0000256" key="1">
    <source>
        <dbReference type="SAM" id="Phobius"/>
    </source>
</evidence>
<keyword evidence="1" id="KW-0812">Transmembrane</keyword>
<dbReference type="PROSITE" id="PS00409">
    <property type="entry name" value="PROKAR_NTER_METHYL"/>
    <property type="match status" value="1"/>
</dbReference>
<dbReference type="EMBL" id="FMXO01000006">
    <property type="protein sequence ID" value="SDB26475.1"/>
    <property type="molecule type" value="Genomic_DNA"/>
</dbReference>
<accession>A0A1G6C0Y3</accession>
<dbReference type="InterPro" id="IPR045584">
    <property type="entry name" value="Pilin-like"/>
</dbReference>
<evidence type="ECO:0000313" key="3">
    <source>
        <dbReference type="Proteomes" id="UP000198771"/>
    </source>
</evidence>
<dbReference type="RefSeq" id="WP_092118808.1">
    <property type="nucleotide sequence ID" value="NZ_FMXO01000006.1"/>
</dbReference>
<gene>
    <name evidence="2" type="ORF">SAMN05660653_01267</name>
</gene>
<dbReference type="NCBIfam" id="TIGR02532">
    <property type="entry name" value="IV_pilin_GFxxxE"/>
    <property type="match status" value="1"/>
</dbReference>
<evidence type="ECO:0000313" key="2">
    <source>
        <dbReference type="EMBL" id="SDB26475.1"/>
    </source>
</evidence>
<protein>
    <submittedName>
        <fullName evidence="2">Prepilin-type N-terminal cleavage/methylation domain-containing protein</fullName>
    </submittedName>
</protein>
<dbReference type="SUPFAM" id="SSF54523">
    <property type="entry name" value="Pili subunits"/>
    <property type="match status" value="1"/>
</dbReference>
<dbReference type="Proteomes" id="UP000198771">
    <property type="component" value="Unassembled WGS sequence"/>
</dbReference>
<keyword evidence="1" id="KW-1133">Transmembrane helix</keyword>
<keyword evidence="3" id="KW-1185">Reference proteome</keyword>
<dbReference type="InterPro" id="IPR012902">
    <property type="entry name" value="N_methyl_site"/>
</dbReference>
<reference evidence="2 3" key="1">
    <citation type="submission" date="2016-10" db="EMBL/GenBank/DDBJ databases">
        <authorList>
            <person name="de Groot N.N."/>
        </authorList>
    </citation>
    <scope>NUCLEOTIDE SEQUENCE [LARGE SCALE GENOMIC DNA]</scope>
    <source>
        <strain evidence="2 3">ASO4-2</strain>
    </source>
</reference>
<dbReference type="AlphaFoldDB" id="A0A1G6C0Y3"/>
<name>A0A1G6C0Y3_9BACT</name>
<keyword evidence="1" id="KW-0472">Membrane</keyword>
<proteinExistence type="predicted"/>
<dbReference type="Pfam" id="PF07963">
    <property type="entry name" value="N_methyl"/>
    <property type="match status" value="1"/>
</dbReference>
<dbReference type="STRING" id="617002.SAMN05660653_01267"/>